<comment type="caution">
    <text evidence="1">The sequence shown here is derived from an EMBL/GenBank/DDBJ whole genome shotgun (WGS) entry which is preliminary data.</text>
</comment>
<reference evidence="2" key="1">
    <citation type="journal article" date="2023" name="Front. Plant Sci.">
        <title>Chromosomal-level genome assembly of Melastoma candidum provides insights into trichome evolution.</title>
        <authorList>
            <person name="Zhong Y."/>
            <person name="Wu W."/>
            <person name="Sun C."/>
            <person name="Zou P."/>
            <person name="Liu Y."/>
            <person name="Dai S."/>
            <person name="Zhou R."/>
        </authorList>
    </citation>
    <scope>NUCLEOTIDE SEQUENCE [LARGE SCALE GENOMIC DNA]</scope>
</reference>
<dbReference type="Proteomes" id="UP001057402">
    <property type="component" value="Chromosome 2"/>
</dbReference>
<evidence type="ECO:0000313" key="2">
    <source>
        <dbReference type="Proteomes" id="UP001057402"/>
    </source>
</evidence>
<name>A0ACB9S4G7_9MYRT</name>
<protein>
    <submittedName>
        <fullName evidence="1">Uncharacterized protein</fullName>
    </submittedName>
</protein>
<proteinExistence type="predicted"/>
<evidence type="ECO:0000313" key="1">
    <source>
        <dbReference type="EMBL" id="KAI4385592.1"/>
    </source>
</evidence>
<dbReference type="EMBL" id="CM042881">
    <property type="protein sequence ID" value="KAI4385592.1"/>
    <property type="molecule type" value="Genomic_DNA"/>
</dbReference>
<accession>A0ACB9S4G7</accession>
<keyword evidence="2" id="KW-1185">Reference proteome</keyword>
<organism evidence="1 2">
    <name type="scientific">Melastoma candidum</name>
    <dbReference type="NCBI Taxonomy" id="119954"/>
    <lineage>
        <taxon>Eukaryota</taxon>
        <taxon>Viridiplantae</taxon>
        <taxon>Streptophyta</taxon>
        <taxon>Embryophyta</taxon>
        <taxon>Tracheophyta</taxon>
        <taxon>Spermatophyta</taxon>
        <taxon>Magnoliopsida</taxon>
        <taxon>eudicotyledons</taxon>
        <taxon>Gunneridae</taxon>
        <taxon>Pentapetalae</taxon>
        <taxon>rosids</taxon>
        <taxon>malvids</taxon>
        <taxon>Myrtales</taxon>
        <taxon>Melastomataceae</taxon>
        <taxon>Melastomatoideae</taxon>
        <taxon>Melastomateae</taxon>
        <taxon>Melastoma</taxon>
    </lineage>
</organism>
<sequence>MGEGVDALVKGFEPSGNKSDPNSEYSDAIAAQVRRLVMEVRQLASSRQITVLNGNSTQMGNVTSMVVPAVALGAIGYGYMWWKGLSFSDLMYVTKKSMATAVSNLTQHLEHVMCGRTYARRRRARDVRRAAERAEQALHGLASSG</sequence>
<gene>
    <name evidence="1" type="ORF">MLD38_003599</name>
</gene>